<dbReference type="EMBL" id="MAGO01000008">
    <property type="protein sequence ID" value="OCC14899.1"/>
    <property type="molecule type" value="Genomic_DNA"/>
</dbReference>
<comment type="caution">
    <text evidence="3">The sequence shown here is derived from an EMBL/GenBank/DDBJ whole genome shotgun (WGS) entry which is preliminary data.</text>
</comment>
<dbReference type="Gene3D" id="2.60.120.10">
    <property type="entry name" value="Jelly Rolls"/>
    <property type="match status" value="1"/>
</dbReference>
<dbReference type="InterPro" id="IPR014710">
    <property type="entry name" value="RmlC-like_jellyroll"/>
</dbReference>
<sequence>MAYFFKKDSMEFKPHPRFKGVGFLPLIDKAQDQGLSVSMLEIEPGIEIPIHIHETQADSIYVLSGEGQAFVNGEWQAISEGDYILVPSGEEHGVKNTGNQVLKLFIVHVPPLF</sequence>
<feature type="domain" description="Cupin type-2" evidence="2">
    <location>
        <begin position="39"/>
        <end position="107"/>
    </location>
</feature>
<dbReference type="GO" id="GO:0046872">
    <property type="term" value="F:metal ion binding"/>
    <property type="evidence" value="ECO:0007669"/>
    <property type="project" value="UniProtKB-KW"/>
</dbReference>
<accession>A0A1B9F4M2</accession>
<dbReference type="AlphaFoldDB" id="A0A1B9F4M2"/>
<dbReference type="InterPro" id="IPR051610">
    <property type="entry name" value="GPI/OXD"/>
</dbReference>
<name>A0A1B9F4M2_9BACT</name>
<dbReference type="Proteomes" id="UP000093080">
    <property type="component" value="Unassembled WGS sequence"/>
</dbReference>
<dbReference type="STRING" id="1156395.DBT_1694"/>
<dbReference type="RefSeq" id="WP_067618943.1">
    <property type="nucleotide sequence ID" value="NZ_MAGO01000008.1"/>
</dbReference>
<keyword evidence="4" id="KW-1185">Reference proteome</keyword>
<evidence type="ECO:0000313" key="4">
    <source>
        <dbReference type="Proteomes" id="UP000093080"/>
    </source>
</evidence>
<dbReference type="OrthoDB" id="9791297at2"/>
<dbReference type="PANTHER" id="PTHR35848">
    <property type="entry name" value="OXALATE-BINDING PROTEIN"/>
    <property type="match status" value="1"/>
</dbReference>
<gene>
    <name evidence="3" type="ORF">DBT_1694</name>
</gene>
<dbReference type="Pfam" id="PF07883">
    <property type="entry name" value="Cupin_2"/>
    <property type="match status" value="1"/>
</dbReference>
<evidence type="ECO:0000256" key="1">
    <source>
        <dbReference type="ARBA" id="ARBA00022723"/>
    </source>
</evidence>
<organism evidence="3 4">
    <name type="scientific">Dissulfuribacter thermophilus</name>
    <dbReference type="NCBI Taxonomy" id="1156395"/>
    <lineage>
        <taxon>Bacteria</taxon>
        <taxon>Pseudomonadati</taxon>
        <taxon>Thermodesulfobacteriota</taxon>
        <taxon>Dissulfuribacteria</taxon>
        <taxon>Dissulfuribacterales</taxon>
        <taxon>Dissulfuribacteraceae</taxon>
        <taxon>Dissulfuribacter</taxon>
    </lineage>
</organism>
<dbReference type="InterPro" id="IPR011051">
    <property type="entry name" value="RmlC_Cupin_sf"/>
</dbReference>
<proteinExistence type="predicted"/>
<dbReference type="SUPFAM" id="SSF51182">
    <property type="entry name" value="RmlC-like cupins"/>
    <property type="match status" value="1"/>
</dbReference>
<evidence type="ECO:0000313" key="3">
    <source>
        <dbReference type="EMBL" id="OCC14899.1"/>
    </source>
</evidence>
<evidence type="ECO:0000259" key="2">
    <source>
        <dbReference type="Pfam" id="PF07883"/>
    </source>
</evidence>
<protein>
    <recommendedName>
        <fullName evidence="2">Cupin type-2 domain-containing protein</fullName>
    </recommendedName>
</protein>
<reference evidence="3 4" key="1">
    <citation type="submission" date="2016-06" db="EMBL/GenBank/DDBJ databases">
        <title>Respiratory ammonification of nitrate coupled to the oxidation of elemental sulfur in deep-sea autotrophic thermophilic bacteria.</title>
        <authorList>
            <person name="Slobodkina G.B."/>
            <person name="Mardanov A.V."/>
            <person name="Ravin N.V."/>
            <person name="Frolova A.A."/>
            <person name="Viryasiv M.B."/>
            <person name="Chernyh N.A."/>
            <person name="Bonch-Osmolovskaya E.A."/>
            <person name="Slobodkin A.I."/>
        </authorList>
    </citation>
    <scope>NUCLEOTIDE SEQUENCE [LARGE SCALE GENOMIC DNA]</scope>
    <source>
        <strain evidence="3 4">S69</strain>
    </source>
</reference>
<dbReference type="InterPro" id="IPR013096">
    <property type="entry name" value="Cupin_2"/>
</dbReference>
<keyword evidence="1" id="KW-0479">Metal-binding</keyword>
<dbReference type="PANTHER" id="PTHR35848:SF6">
    <property type="entry name" value="CUPIN TYPE-2 DOMAIN-CONTAINING PROTEIN"/>
    <property type="match status" value="1"/>
</dbReference>